<evidence type="ECO:0000313" key="1">
    <source>
        <dbReference type="EMBL" id="KAE9617431.1"/>
    </source>
</evidence>
<protein>
    <submittedName>
        <fullName evidence="1">Uncharacterized protein</fullName>
    </submittedName>
</protein>
<comment type="caution">
    <text evidence="1">The sequence shown here is derived from an EMBL/GenBank/DDBJ whole genome shotgun (WGS) entry which is preliminary data.</text>
</comment>
<proteinExistence type="predicted"/>
<gene>
    <name evidence="1" type="ORF">Lalb_Chr03g0035311</name>
</gene>
<dbReference type="Proteomes" id="UP000447434">
    <property type="component" value="Chromosome 3"/>
</dbReference>
<keyword evidence="2" id="KW-1185">Reference proteome</keyword>
<organism evidence="1 2">
    <name type="scientific">Lupinus albus</name>
    <name type="common">White lupine</name>
    <name type="synonym">Lupinus termis</name>
    <dbReference type="NCBI Taxonomy" id="3870"/>
    <lineage>
        <taxon>Eukaryota</taxon>
        <taxon>Viridiplantae</taxon>
        <taxon>Streptophyta</taxon>
        <taxon>Embryophyta</taxon>
        <taxon>Tracheophyta</taxon>
        <taxon>Spermatophyta</taxon>
        <taxon>Magnoliopsida</taxon>
        <taxon>eudicotyledons</taxon>
        <taxon>Gunneridae</taxon>
        <taxon>Pentapetalae</taxon>
        <taxon>rosids</taxon>
        <taxon>fabids</taxon>
        <taxon>Fabales</taxon>
        <taxon>Fabaceae</taxon>
        <taxon>Papilionoideae</taxon>
        <taxon>50 kb inversion clade</taxon>
        <taxon>genistoids sensu lato</taxon>
        <taxon>core genistoids</taxon>
        <taxon>Genisteae</taxon>
        <taxon>Lupinus</taxon>
    </lineage>
</organism>
<accession>A0A6A4QTP6</accession>
<dbReference type="AlphaFoldDB" id="A0A6A4QTP6"/>
<reference evidence="2" key="1">
    <citation type="journal article" date="2020" name="Nat. Commun.">
        <title>Genome sequence of the cluster root forming white lupin.</title>
        <authorList>
            <person name="Hufnagel B."/>
            <person name="Marques A."/>
            <person name="Soriano A."/>
            <person name="Marques L."/>
            <person name="Divol F."/>
            <person name="Doumas P."/>
            <person name="Sallet E."/>
            <person name="Mancinotti D."/>
            <person name="Carrere S."/>
            <person name="Marande W."/>
            <person name="Arribat S."/>
            <person name="Keller J."/>
            <person name="Huneau C."/>
            <person name="Blein T."/>
            <person name="Aime D."/>
            <person name="Laguerre M."/>
            <person name="Taylor J."/>
            <person name="Schubert V."/>
            <person name="Nelson M."/>
            <person name="Geu-Flores F."/>
            <person name="Crespi M."/>
            <person name="Gallardo-Guerrero K."/>
            <person name="Delaux P.-M."/>
            <person name="Salse J."/>
            <person name="Berges H."/>
            <person name="Guyot R."/>
            <person name="Gouzy J."/>
            <person name="Peret B."/>
        </authorList>
    </citation>
    <scope>NUCLEOTIDE SEQUENCE [LARGE SCALE GENOMIC DNA]</scope>
    <source>
        <strain evidence="2">cv. Amiga</strain>
    </source>
</reference>
<evidence type="ECO:0000313" key="2">
    <source>
        <dbReference type="Proteomes" id="UP000447434"/>
    </source>
</evidence>
<name>A0A6A4QTP6_LUPAL</name>
<dbReference type="EMBL" id="WOCE01000003">
    <property type="protein sequence ID" value="KAE9617431.1"/>
    <property type="molecule type" value="Genomic_DNA"/>
</dbReference>
<sequence>MKLTAERWREDSNCMIRIFNYDVLSMVDNIRKSVCMKRNLLSYVLYYANGKYDDFRYY</sequence>